<accession>A0AAV9PDS9</accession>
<dbReference type="GO" id="GO:0005886">
    <property type="term" value="C:plasma membrane"/>
    <property type="evidence" value="ECO:0007669"/>
    <property type="project" value="TreeGrafter"/>
</dbReference>
<feature type="domain" description="N-terminal Ras-GEF" evidence="8">
    <location>
        <begin position="714"/>
        <end position="834"/>
    </location>
</feature>
<feature type="region of interest" description="Disordered" evidence="5">
    <location>
        <begin position="316"/>
        <end position="351"/>
    </location>
</feature>
<dbReference type="CDD" id="cd00155">
    <property type="entry name" value="RasGEF"/>
    <property type="match status" value="1"/>
</dbReference>
<feature type="region of interest" description="Disordered" evidence="5">
    <location>
        <begin position="580"/>
        <end position="678"/>
    </location>
</feature>
<feature type="domain" description="Ras-GEF" evidence="7">
    <location>
        <begin position="893"/>
        <end position="1140"/>
    </location>
</feature>
<dbReference type="PROSITE" id="PS50002">
    <property type="entry name" value="SH3"/>
    <property type="match status" value="1"/>
</dbReference>
<dbReference type="CDD" id="cd06224">
    <property type="entry name" value="REM"/>
    <property type="match status" value="1"/>
</dbReference>
<dbReference type="EMBL" id="JAVRRT010000006">
    <property type="protein sequence ID" value="KAK5171420.1"/>
    <property type="molecule type" value="Genomic_DNA"/>
</dbReference>
<dbReference type="InterPro" id="IPR000651">
    <property type="entry name" value="Ras-like_Gua-exchang_fac_N"/>
</dbReference>
<dbReference type="SMART" id="SM00147">
    <property type="entry name" value="RasGEF"/>
    <property type="match status" value="1"/>
</dbReference>
<dbReference type="InterPro" id="IPR001895">
    <property type="entry name" value="RASGEF_cat_dom"/>
</dbReference>
<name>A0AAV9PDS9_9PEZI</name>
<organism evidence="9 10">
    <name type="scientific">Saxophila tyrrhenica</name>
    <dbReference type="NCBI Taxonomy" id="1690608"/>
    <lineage>
        <taxon>Eukaryota</taxon>
        <taxon>Fungi</taxon>
        <taxon>Dikarya</taxon>
        <taxon>Ascomycota</taxon>
        <taxon>Pezizomycotina</taxon>
        <taxon>Dothideomycetes</taxon>
        <taxon>Dothideomycetidae</taxon>
        <taxon>Mycosphaerellales</taxon>
        <taxon>Extremaceae</taxon>
        <taxon>Saxophila</taxon>
    </lineage>
</organism>
<dbReference type="PANTHER" id="PTHR23113">
    <property type="entry name" value="GUANINE NUCLEOTIDE EXCHANGE FACTOR"/>
    <property type="match status" value="1"/>
</dbReference>
<reference evidence="9 10" key="1">
    <citation type="submission" date="2023-08" db="EMBL/GenBank/DDBJ databases">
        <title>Black Yeasts Isolated from many extreme environments.</title>
        <authorList>
            <person name="Coleine C."/>
            <person name="Stajich J.E."/>
            <person name="Selbmann L."/>
        </authorList>
    </citation>
    <scope>NUCLEOTIDE SEQUENCE [LARGE SCALE GENOMIC DNA]</scope>
    <source>
        <strain evidence="9 10">CCFEE 5935</strain>
    </source>
</reference>
<evidence type="ECO:0000256" key="2">
    <source>
        <dbReference type="ARBA" id="ARBA00022658"/>
    </source>
</evidence>
<evidence type="ECO:0000259" key="8">
    <source>
        <dbReference type="PROSITE" id="PS50212"/>
    </source>
</evidence>
<dbReference type="SUPFAM" id="SSF48366">
    <property type="entry name" value="Ras GEF"/>
    <property type="match status" value="1"/>
</dbReference>
<dbReference type="PANTHER" id="PTHR23113:SF354">
    <property type="entry name" value="BUD SITE SELECTION PROTEIN 5"/>
    <property type="match status" value="1"/>
</dbReference>
<dbReference type="SUPFAM" id="SSF50044">
    <property type="entry name" value="SH3-domain"/>
    <property type="match status" value="1"/>
</dbReference>
<dbReference type="PROSITE" id="PS50009">
    <property type="entry name" value="RASGEF_CAT"/>
    <property type="match status" value="1"/>
</dbReference>
<dbReference type="Gene3D" id="1.20.870.10">
    <property type="entry name" value="Son of sevenless (SoS) protein Chain: S domain 1"/>
    <property type="match status" value="1"/>
</dbReference>
<dbReference type="Pfam" id="PF00617">
    <property type="entry name" value="RasGEF"/>
    <property type="match status" value="1"/>
</dbReference>
<dbReference type="InterPro" id="IPR036028">
    <property type="entry name" value="SH3-like_dom_sf"/>
</dbReference>
<evidence type="ECO:0000313" key="10">
    <source>
        <dbReference type="Proteomes" id="UP001337655"/>
    </source>
</evidence>
<evidence type="ECO:0000259" key="7">
    <source>
        <dbReference type="PROSITE" id="PS50009"/>
    </source>
</evidence>
<keyword evidence="10" id="KW-1185">Reference proteome</keyword>
<dbReference type="InterPro" id="IPR001452">
    <property type="entry name" value="SH3_domain"/>
</dbReference>
<dbReference type="InterPro" id="IPR036964">
    <property type="entry name" value="RASGEF_cat_dom_sf"/>
</dbReference>
<dbReference type="Proteomes" id="UP001337655">
    <property type="component" value="Unassembled WGS sequence"/>
</dbReference>
<proteinExistence type="predicted"/>
<protein>
    <submittedName>
        <fullName evidence="9">Ras guanine nucleotide exchange factor bud5</fullName>
    </submittedName>
</protein>
<keyword evidence="2 3" id="KW-0344">Guanine-nucleotide releasing factor</keyword>
<evidence type="ECO:0000256" key="5">
    <source>
        <dbReference type="SAM" id="MobiDB-lite"/>
    </source>
</evidence>
<dbReference type="AlphaFoldDB" id="A0AAV9PDS9"/>
<dbReference type="PROSITE" id="PS50212">
    <property type="entry name" value="RASGEF_NTER"/>
    <property type="match status" value="1"/>
</dbReference>
<evidence type="ECO:0000313" key="9">
    <source>
        <dbReference type="EMBL" id="KAK5171420.1"/>
    </source>
</evidence>
<feature type="region of interest" description="Disordered" evidence="5">
    <location>
        <begin position="1146"/>
        <end position="1192"/>
    </location>
</feature>
<evidence type="ECO:0000256" key="1">
    <source>
        <dbReference type="ARBA" id="ARBA00022443"/>
    </source>
</evidence>
<dbReference type="Pfam" id="PF00618">
    <property type="entry name" value="RasGEF_N"/>
    <property type="match status" value="1"/>
</dbReference>
<keyword evidence="1 4" id="KW-0728">SH3 domain</keyword>
<feature type="compositionally biased region" description="Polar residues" evidence="5">
    <location>
        <begin position="615"/>
        <end position="628"/>
    </location>
</feature>
<dbReference type="Gene3D" id="2.30.30.40">
    <property type="entry name" value="SH3 Domains"/>
    <property type="match status" value="1"/>
</dbReference>
<dbReference type="GO" id="GO:0007265">
    <property type="term" value="P:Ras protein signal transduction"/>
    <property type="evidence" value="ECO:0007669"/>
    <property type="project" value="TreeGrafter"/>
</dbReference>
<evidence type="ECO:0000256" key="4">
    <source>
        <dbReference type="PROSITE-ProRule" id="PRU00192"/>
    </source>
</evidence>
<dbReference type="InterPro" id="IPR023578">
    <property type="entry name" value="Ras_GEF_dom_sf"/>
</dbReference>
<feature type="region of interest" description="Disordered" evidence="5">
    <location>
        <begin position="1"/>
        <end position="38"/>
    </location>
</feature>
<dbReference type="Gene3D" id="1.10.840.10">
    <property type="entry name" value="Ras guanine-nucleotide exchange factors catalytic domain"/>
    <property type="match status" value="1"/>
</dbReference>
<evidence type="ECO:0000259" key="6">
    <source>
        <dbReference type="PROSITE" id="PS50002"/>
    </source>
</evidence>
<evidence type="ECO:0000256" key="3">
    <source>
        <dbReference type="PROSITE-ProRule" id="PRU00168"/>
    </source>
</evidence>
<dbReference type="SMART" id="SM00229">
    <property type="entry name" value="RasGEFN"/>
    <property type="match status" value="1"/>
</dbReference>
<feature type="region of interest" description="Disordered" evidence="5">
    <location>
        <begin position="520"/>
        <end position="556"/>
    </location>
</feature>
<comment type="caution">
    <text evidence="9">The sequence shown here is derived from an EMBL/GenBank/DDBJ whole genome shotgun (WGS) entry which is preliminary data.</text>
</comment>
<gene>
    <name evidence="9" type="primary">BUD5</name>
    <name evidence="9" type="ORF">LTR77_004564</name>
</gene>
<dbReference type="GeneID" id="89925910"/>
<dbReference type="GO" id="GO:0005085">
    <property type="term" value="F:guanyl-nucleotide exchange factor activity"/>
    <property type="evidence" value="ECO:0007669"/>
    <property type="project" value="UniProtKB-KW"/>
</dbReference>
<dbReference type="InterPro" id="IPR008937">
    <property type="entry name" value="Ras-like_GEF"/>
</dbReference>
<sequence>MEFSDETLGLHERRRRREQDGAVNFSQRRPCPSVRTDINSKRMSAARLAQMTPPETPLSPQELPASPGTQISLFHNYLRAFCHFEQPTSVDEGDEGLLMTASIRPGDLILVHSVHKNGWADGTVLTTGARGWLPTNYCEKFDHPYLRQLLNAMTQFWDLLGAGEDANLSTFVRQDYIRGLIAGVRCLLERANCLHRDAVLVQRNAGIRRMRKGLLADLSTLVNIAKRLQETISEPYAGEVLHVLLDDLVSKAFRVVTRAVGFVDMLAQESASSKHVKPGTPAIVETPLRHQSIRQTKPMTSLTVVTATIDSAIAFPPTPGSEKVTPSQVTAREQVDDETDEPPSAVKFRPPSGGIAHRLSLVARKNQNRTGSLASERLSGAHDECISHIGAFIGLYLHSRPSGELVTTTERLVKACEILLSVVDQVASHDAQRTTSVQQSRTNVQCQLDDLTSTTRDVFRFTDGPDDDVVMLPEQTNHLVNVGTNLIRTVGECVIKTRRLIEQVGDFELETAGGVKLGEGDIPAEAGASDKEVKDEATTMSTTSKRLSKKMLPPPPPLLKERAMTATDVADFARPSTAGAKLELIPSDLHKSLPPPPRRSSTRDSDVASKPPQAGQGQPQIRTNSTSPARKCSVGTAMTGSTEARDSGFTALSGASTRATTPDHAKDSNSPDPRLLNSFGSITSLQSAATTEEGSDVESQLLQKTYANELTLNKDGQVTGGSLAALIEQLTTHDSAPDAQFLSAFFLTFRCFTTPRDLAQALLHRFEYIGDGKSVGTPVRLRIYNVFKGWLEVYWNTEADRDALGDVRYFALHKLKPVLPQAGERLVELTRKVTNAYSAGTFTGPLVSGVGKTSMSIGSHLDSKERAPEPNVTKSQLNMLRNAATTSHITDFDPLEIARQLTVMASKIFCEIQPEELLSLEWTKKNTTKAQNVRQLCILNTDLAHVVGDTILAPDDAKKRAVVIKHWSKIATQCLEMNNYESLMAITCSLNSSVVQRLRRTWELVSKKTKARLDELNSIVDFSRNHASLRRRLEKPVAPCLPFLGVYLTDLTFVDAGNPKMRELPGTTTESGEAVSVINFDKHMRMAKIISHLQKFQVAYKLTEVPELGTWIEKNLQRMREGNSAMVGHLHRRSLVVEPKDIRAFSGPKSLPEGLSRKYTESTTSSEEMPQRPKTSGGSSAKTATTSGKSDAPKFEMFMKAGFAFKSKSDLAAMEGAEEK</sequence>
<feature type="compositionally biased region" description="Basic and acidic residues" evidence="5">
    <location>
        <begin position="528"/>
        <end position="537"/>
    </location>
</feature>
<feature type="compositionally biased region" description="Low complexity" evidence="5">
    <location>
        <begin position="1174"/>
        <end position="1190"/>
    </location>
</feature>
<dbReference type="RefSeq" id="XP_064660448.1">
    <property type="nucleotide sequence ID" value="XM_064801818.1"/>
</dbReference>
<feature type="domain" description="SH3" evidence="6">
    <location>
        <begin position="73"/>
        <end position="143"/>
    </location>
</feature>